<dbReference type="PROSITE" id="PS51782">
    <property type="entry name" value="LYSM"/>
    <property type="match status" value="1"/>
</dbReference>
<dbReference type="HOGENOM" id="CLU_1425922_0_0_9"/>
<accession>F6DTF1</accession>
<dbReference type="eggNOG" id="COG1652">
    <property type="taxonomic scope" value="Bacteria"/>
</dbReference>
<dbReference type="Pfam" id="PF01476">
    <property type="entry name" value="LysM"/>
    <property type="match status" value="1"/>
</dbReference>
<dbReference type="OrthoDB" id="9800780at2"/>
<organism evidence="2 3">
    <name type="scientific">Desulforamulus ruminis (strain ATCC 23193 / DSM 2154 / NCIMB 8452 / DL)</name>
    <name type="common">Desulfotomaculum ruminis</name>
    <dbReference type="NCBI Taxonomy" id="696281"/>
    <lineage>
        <taxon>Bacteria</taxon>
        <taxon>Bacillati</taxon>
        <taxon>Bacillota</taxon>
        <taxon>Clostridia</taxon>
        <taxon>Eubacteriales</taxon>
        <taxon>Peptococcaceae</taxon>
        <taxon>Desulforamulus</taxon>
    </lineage>
</organism>
<proteinExistence type="predicted"/>
<dbReference type="InterPro" id="IPR018392">
    <property type="entry name" value="LysM"/>
</dbReference>
<keyword evidence="3" id="KW-1185">Reference proteome</keyword>
<evidence type="ECO:0000259" key="1">
    <source>
        <dbReference type="PROSITE" id="PS51782"/>
    </source>
</evidence>
<dbReference type="Proteomes" id="UP000009234">
    <property type="component" value="Chromosome"/>
</dbReference>
<reference evidence="2 3" key="2">
    <citation type="journal article" date="2012" name="Stand. Genomic Sci.">
        <title>Complete genome sequence of the sulfate-reducing firmicute Desulfotomaculum ruminis type strain (DL(T)).</title>
        <authorList>
            <person name="Spring S."/>
            <person name="Visser M."/>
            <person name="Lu M."/>
            <person name="Copeland A."/>
            <person name="Lapidus A."/>
            <person name="Lucas S."/>
            <person name="Cheng J.F."/>
            <person name="Han C."/>
            <person name="Tapia R."/>
            <person name="Goodwin L.A."/>
            <person name="Pitluck S."/>
            <person name="Ivanova N."/>
            <person name="Land M."/>
            <person name="Hauser L."/>
            <person name="Larimer F."/>
            <person name="Rohde M."/>
            <person name="Goker M."/>
            <person name="Detter J.C."/>
            <person name="Kyrpides N.C."/>
            <person name="Woyke T."/>
            <person name="Schaap P.J."/>
            <person name="Plugge C.M."/>
            <person name="Muyzer G."/>
            <person name="Kuever J."/>
            <person name="Pereira I.A."/>
            <person name="Parshina S.N."/>
            <person name="Bernier-Latmani R."/>
            <person name="Stams A.J."/>
            <person name="Klenk H.P."/>
        </authorList>
    </citation>
    <scope>NUCLEOTIDE SEQUENCE [LARGE SCALE GENOMIC DNA]</scope>
    <source>
        <strain evidence="3">ATCC 23193 / DSM 2154 / NCIB 8452 / DL</strain>
    </source>
</reference>
<sequence length="190" mass="21162">MDVYLNDFKFTPGPKQKISFSNPRVLAKLDIPGTPDYQDMGEDETILSWSGALVSENAYQDAIQLESMKDAGLPVQLLVSDCPELSKLVRIRKFDWDLVRLEYVGYTIELVAVPPPPPVYLEVVTLVEPVQTEASPPAEEKTHTVVAGDTLWAISGKYLGNPLRWREIAQLNGVKDERKLQIGTVLKIPG</sequence>
<dbReference type="SMART" id="SM00257">
    <property type="entry name" value="LysM"/>
    <property type="match status" value="1"/>
</dbReference>
<dbReference type="Gene3D" id="3.10.350.10">
    <property type="entry name" value="LysM domain"/>
    <property type="match status" value="1"/>
</dbReference>
<dbReference type="SUPFAM" id="SSF54106">
    <property type="entry name" value="LysM domain"/>
    <property type="match status" value="1"/>
</dbReference>
<gene>
    <name evidence="2" type="ordered locus">Desru_1749</name>
</gene>
<protein>
    <submittedName>
        <fullName evidence="2">Peptidoglycan-binding lysin domain protein</fullName>
    </submittedName>
</protein>
<dbReference type="CDD" id="cd00118">
    <property type="entry name" value="LysM"/>
    <property type="match status" value="1"/>
</dbReference>
<reference evidence="3" key="1">
    <citation type="submission" date="2011-05" db="EMBL/GenBank/DDBJ databases">
        <title>Complete sequence of Desulfotomaculum ruminis DSM 2154.</title>
        <authorList>
            <person name="Lucas S."/>
            <person name="Copeland A."/>
            <person name="Lapidus A."/>
            <person name="Cheng J.-F."/>
            <person name="Goodwin L."/>
            <person name="Pitluck S."/>
            <person name="Lu M."/>
            <person name="Detter J.C."/>
            <person name="Han C."/>
            <person name="Tapia R."/>
            <person name="Land M."/>
            <person name="Hauser L."/>
            <person name="Kyrpides N."/>
            <person name="Ivanova N."/>
            <person name="Mikhailova N."/>
            <person name="Pagani I."/>
            <person name="Stams A.J.M."/>
            <person name="Plugge C.M."/>
            <person name="Muyzer G."/>
            <person name="Kuever J."/>
            <person name="Parshina S.N."/>
            <person name="Ivanova A.E."/>
            <person name="Nazina T.N."/>
            <person name="Brambilla E."/>
            <person name="Spring S."/>
            <person name="Klenk H.-P."/>
            <person name="Woyke T."/>
        </authorList>
    </citation>
    <scope>NUCLEOTIDE SEQUENCE [LARGE SCALE GENOMIC DNA]</scope>
    <source>
        <strain evidence="3">ATCC 23193 / DSM 2154 / NCIB 8452 / DL</strain>
    </source>
</reference>
<dbReference type="AlphaFoldDB" id="F6DTF1"/>
<evidence type="ECO:0000313" key="2">
    <source>
        <dbReference type="EMBL" id="AEG60013.1"/>
    </source>
</evidence>
<evidence type="ECO:0000313" key="3">
    <source>
        <dbReference type="Proteomes" id="UP000009234"/>
    </source>
</evidence>
<dbReference type="InterPro" id="IPR036779">
    <property type="entry name" value="LysM_dom_sf"/>
</dbReference>
<dbReference type="KEGG" id="dru:Desru_1749"/>
<feature type="domain" description="LysM" evidence="1">
    <location>
        <begin position="141"/>
        <end position="188"/>
    </location>
</feature>
<name>F6DTF1_DESRL</name>
<dbReference type="RefSeq" id="WP_013841777.1">
    <property type="nucleotide sequence ID" value="NC_015589.1"/>
</dbReference>
<dbReference type="STRING" id="696281.Desru_1749"/>
<dbReference type="EMBL" id="CP002780">
    <property type="protein sequence ID" value="AEG60013.1"/>
    <property type="molecule type" value="Genomic_DNA"/>
</dbReference>